<evidence type="ECO:0000313" key="4">
    <source>
        <dbReference type="Proteomes" id="UP000467637"/>
    </source>
</evidence>
<feature type="compositionally biased region" description="Low complexity" evidence="1">
    <location>
        <begin position="37"/>
        <end position="51"/>
    </location>
</feature>
<dbReference type="EMBL" id="WSEM01000016">
    <property type="protein sequence ID" value="MVQ36364.1"/>
    <property type="molecule type" value="Genomic_DNA"/>
</dbReference>
<protein>
    <submittedName>
        <fullName evidence="3">SCP-like extracellular</fullName>
    </submittedName>
</protein>
<dbReference type="Pfam" id="PF00188">
    <property type="entry name" value="CAP"/>
    <property type="match status" value="1"/>
</dbReference>
<keyword evidence="4" id="KW-1185">Reference proteome</keyword>
<sequence>MVIIAALLLVTGCSSNNSTNNQLNAKQTKIETHAPNAASTSTLTQASSISTEGAGKSSITIKQVPNEASNWLDWFQSNYGPAESPANQTVNPQQPANPQVSVNPQQPANPRVSVNPQESVNPSQSAQQVLDLVNQERSKAGLSSLSMNSSLTKVAMAKAQDMYNNNYFDHQSPTYGSPFDMMSAFGVTYNSAGENIAKGQSSPMEVMNQWMNSPGHRANILSSSYTQIGIAYYNGEWVQEFIG</sequence>
<dbReference type="InterPro" id="IPR035940">
    <property type="entry name" value="CAP_sf"/>
</dbReference>
<feature type="region of interest" description="Disordered" evidence="1">
    <location>
        <begin position="76"/>
        <end position="126"/>
    </location>
</feature>
<organism evidence="3 4">
    <name type="scientific">Paenibacillus anseongense</name>
    <dbReference type="NCBI Taxonomy" id="2682845"/>
    <lineage>
        <taxon>Bacteria</taxon>
        <taxon>Bacillati</taxon>
        <taxon>Bacillota</taxon>
        <taxon>Bacilli</taxon>
        <taxon>Bacillales</taxon>
        <taxon>Paenibacillaceae</taxon>
        <taxon>Paenibacillus</taxon>
    </lineage>
</organism>
<dbReference type="PANTHER" id="PTHR31157">
    <property type="entry name" value="SCP DOMAIN-CONTAINING PROTEIN"/>
    <property type="match status" value="1"/>
</dbReference>
<dbReference type="NCBIfam" id="TIGR02909">
    <property type="entry name" value="spore_YkwD"/>
    <property type="match status" value="1"/>
</dbReference>
<evidence type="ECO:0000313" key="3">
    <source>
        <dbReference type="EMBL" id="MVQ36364.1"/>
    </source>
</evidence>
<feature type="region of interest" description="Disordered" evidence="1">
    <location>
        <begin position="34"/>
        <end position="58"/>
    </location>
</feature>
<dbReference type="InterPro" id="IPR014258">
    <property type="entry name" value="CAP_domain_YkwD-like"/>
</dbReference>
<dbReference type="PANTHER" id="PTHR31157:SF1">
    <property type="entry name" value="SCP DOMAIN-CONTAINING PROTEIN"/>
    <property type="match status" value="1"/>
</dbReference>
<dbReference type="SUPFAM" id="SSF55797">
    <property type="entry name" value="PR-1-like"/>
    <property type="match status" value="1"/>
</dbReference>
<accession>A0ABW9U8B9</accession>
<dbReference type="InterPro" id="IPR014044">
    <property type="entry name" value="CAP_dom"/>
</dbReference>
<reference evidence="3 4" key="1">
    <citation type="submission" date="2019-12" db="EMBL/GenBank/DDBJ databases">
        <authorList>
            <person name="Huq M.A."/>
        </authorList>
    </citation>
    <scope>NUCLEOTIDE SEQUENCE [LARGE SCALE GENOMIC DNA]</scope>
    <source>
        <strain evidence="3 4">MAH-34</strain>
    </source>
</reference>
<dbReference type="Gene3D" id="3.40.33.10">
    <property type="entry name" value="CAP"/>
    <property type="match status" value="1"/>
</dbReference>
<evidence type="ECO:0000256" key="1">
    <source>
        <dbReference type="SAM" id="MobiDB-lite"/>
    </source>
</evidence>
<dbReference type="Proteomes" id="UP000467637">
    <property type="component" value="Unassembled WGS sequence"/>
</dbReference>
<gene>
    <name evidence="3" type="ORF">GON05_17280</name>
</gene>
<proteinExistence type="predicted"/>
<dbReference type="CDD" id="cd05379">
    <property type="entry name" value="CAP_bacterial"/>
    <property type="match status" value="1"/>
</dbReference>
<feature type="domain" description="SCP" evidence="2">
    <location>
        <begin position="130"/>
        <end position="238"/>
    </location>
</feature>
<name>A0ABW9U8B9_9BACL</name>
<comment type="caution">
    <text evidence="3">The sequence shown here is derived from an EMBL/GenBank/DDBJ whole genome shotgun (WGS) entry which is preliminary data.</text>
</comment>
<evidence type="ECO:0000259" key="2">
    <source>
        <dbReference type="Pfam" id="PF00188"/>
    </source>
</evidence>